<accession>A0A0N0P2E3</accession>
<feature type="domain" description="ABC transmembrane type-1" evidence="6">
    <location>
        <begin position="1"/>
        <end position="59"/>
    </location>
</feature>
<dbReference type="AlphaFoldDB" id="A0A0N0P2E3"/>
<dbReference type="Proteomes" id="UP000038009">
    <property type="component" value="Unassembled WGS sequence"/>
</dbReference>
<dbReference type="InterPro" id="IPR011527">
    <property type="entry name" value="ABC1_TM_dom"/>
</dbReference>
<keyword evidence="7" id="KW-0067">ATP-binding</keyword>
<comment type="caution">
    <text evidence="7">The sequence shown here is derived from an EMBL/GenBank/DDBJ whole genome shotgun (WGS) entry which is preliminary data.</text>
</comment>
<organism evidence="7 8">
    <name type="scientific">Leptomonas seymouri</name>
    <dbReference type="NCBI Taxonomy" id="5684"/>
    <lineage>
        <taxon>Eukaryota</taxon>
        <taxon>Discoba</taxon>
        <taxon>Euglenozoa</taxon>
        <taxon>Kinetoplastea</taxon>
        <taxon>Metakinetoplastina</taxon>
        <taxon>Trypanosomatida</taxon>
        <taxon>Trypanosomatidae</taxon>
        <taxon>Leishmaniinae</taxon>
        <taxon>Leptomonas</taxon>
    </lineage>
</organism>
<evidence type="ECO:0000256" key="2">
    <source>
        <dbReference type="ARBA" id="ARBA00022989"/>
    </source>
</evidence>
<dbReference type="GO" id="GO:0140359">
    <property type="term" value="F:ABC-type transporter activity"/>
    <property type="evidence" value="ECO:0007669"/>
    <property type="project" value="InterPro"/>
</dbReference>
<keyword evidence="3 5" id="KW-0472">Membrane</keyword>
<proteinExistence type="predicted"/>
<feature type="transmembrane region" description="Helical" evidence="5">
    <location>
        <begin position="45"/>
        <end position="62"/>
    </location>
</feature>
<dbReference type="InterPro" id="IPR036640">
    <property type="entry name" value="ABC1_TM_sf"/>
</dbReference>
<protein>
    <submittedName>
        <fullName evidence="7">ATP-binding cassette protein subfamily C member 1 putative (ABCC1)</fullName>
    </submittedName>
</protein>
<feature type="region of interest" description="Disordered" evidence="4">
    <location>
        <begin position="156"/>
        <end position="194"/>
    </location>
</feature>
<evidence type="ECO:0000256" key="3">
    <source>
        <dbReference type="ARBA" id="ARBA00023136"/>
    </source>
</evidence>
<evidence type="ECO:0000313" key="7">
    <source>
        <dbReference type="EMBL" id="KPI82417.1"/>
    </source>
</evidence>
<evidence type="ECO:0000256" key="5">
    <source>
        <dbReference type="SAM" id="Phobius"/>
    </source>
</evidence>
<dbReference type="VEuPathDB" id="TriTrypDB:Lsey_1089_0010"/>
<keyword evidence="8" id="KW-1185">Reference proteome</keyword>
<evidence type="ECO:0000256" key="1">
    <source>
        <dbReference type="ARBA" id="ARBA00022692"/>
    </source>
</evidence>
<feature type="non-terminal residue" evidence="7">
    <location>
        <position position="210"/>
    </location>
</feature>
<feature type="compositionally biased region" description="Polar residues" evidence="4">
    <location>
        <begin position="180"/>
        <end position="190"/>
    </location>
</feature>
<dbReference type="OrthoDB" id="1726658at2759"/>
<dbReference type="GO" id="GO:0005524">
    <property type="term" value="F:ATP binding"/>
    <property type="evidence" value="ECO:0007669"/>
    <property type="project" value="UniProtKB-KW"/>
</dbReference>
<dbReference type="SUPFAM" id="SSF90123">
    <property type="entry name" value="ABC transporter transmembrane region"/>
    <property type="match status" value="1"/>
</dbReference>
<evidence type="ECO:0000313" key="8">
    <source>
        <dbReference type="Proteomes" id="UP000038009"/>
    </source>
</evidence>
<keyword evidence="7" id="KW-0547">Nucleotide-binding</keyword>
<evidence type="ECO:0000256" key="4">
    <source>
        <dbReference type="SAM" id="MobiDB-lite"/>
    </source>
</evidence>
<dbReference type="GO" id="GO:0016020">
    <property type="term" value="C:membrane"/>
    <property type="evidence" value="ECO:0007669"/>
    <property type="project" value="InterPro"/>
</dbReference>
<name>A0A0N0P2E3_LEPSE</name>
<dbReference type="Gene3D" id="1.20.1560.10">
    <property type="entry name" value="ABC transporter type 1, transmembrane domain"/>
    <property type="match status" value="1"/>
</dbReference>
<keyword evidence="1 5" id="KW-0812">Transmembrane</keyword>
<feature type="transmembrane region" description="Helical" evidence="5">
    <location>
        <begin position="7"/>
        <end position="25"/>
    </location>
</feature>
<dbReference type="EMBL" id="LJSK01001085">
    <property type="protein sequence ID" value="KPI82417.1"/>
    <property type="molecule type" value="Genomic_DNA"/>
</dbReference>
<dbReference type="PROSITE" id="PS50929">
    <property type="entry name" value="ABC_TM1F"/>
    <property type="match status" value="1"/>
</dbReference>
<reference evidence="7 8" key="1">
    <citation type="journal article" date="2015" name="PLoS Pathog.">
        <title>Leptomonas seymouri: Adaptations to the Dixenous Life Cycle Analyzed by Genome Sequencing, Transcriptome Profiling and Co-infection with Leishmania donovani.</title>
        <authorList>
            <person name="Kraeva N."/>
            <person name="Butenko A."/>
            <person name="Hlavacova J."/>
            <person name="Kostygov A."/>
            <person name="Myskova J."/>
            <person name="Grybchuk D."/>
            <person name="Lestinova T."/>
            <person name="Votypka J."/>
            <person name="Volf P."/>
            <person name="Opperdoes F."/>
            <person name="Flegontov P."/>
            <person name="Lukes J."/>
            <person name="Yurchenko V."/>
        </authorList>
    </citation>
    <scope>NUCLEOTIDE SEQUENCE [LARGE SCALE GENOMIC DNA]</scope>
    <source>
        <strain evidence="7 8">ATCC 30220</strain>
    </source>
</reference>
<gene>
    <name evidence="7" type="ORF">ABL78_8573</name>
</gene>
<evidence type="ECO:0000259" key="6">
    <source>
        <dbReference type="PROSITE" id="PS50929"/>
    </source>
</evidence>
<keyword evidence="2 5" id="KW-1133">Transmembrane helix</keyword>
<sequence length="210" mass="23286">MMLFVNNATPIFMIAIVFTIYHLTGHDLSPTVVFPTIALLGVMRQPFQQIPFVFTMVIQFMISIGRINKFLECDNAACSAVQDMEDYFKEQREHSTPCQLAAVLENVDVTAYVPVKLPLAPKVKTPLIPRVLRMMCCEKCKPMKCYPPPTSVAEEYLDSSPTSAARRAVEGEPSPGGKASPTSGKTSKSPQIKEDEVFELDAKVLLRNVS</sequence>